<evidence type="ECO:0000256" key="3">
    <source>
        <dbReference type="ARBA" id="ARBA00022801"/>
    </source>
</evidence>
<gene>
    <name evidence="8" type="primary">101890018</name>
    <name evidence="10" type="synonym">LOC101890018</name>
</gene>
<evidence type="ECO:0000313" key="10">
    <source>
        <dbReference type="RefSeq" id="XP_005177448.1"/>
    </source>
</evidence>
<dbReference type="InterPro" id="IPR050309">
    <property type="entry name" value="Type-B_Carboxylest/Lipase"/>
</dbReference>
<reference evidence="10" key="2">
    <citation type="submission" date="2025-04" db="UniProtKB">
        <authorList>
            <consortium name="RefSeq"/>
        </authorList>
    </citation>
    <scope>IDENTIFICATION</scope>
    <source>
        <strain evidence="10">Aabys</strain>
    </source>
</reference>
<dbReference type="OrthoDB" id="6846267at2759"/>
<dbReference type="KEGG" id="mde:101890018"/>
<dbReference type="GO" id="GO:0052689">
    <property type="term" value="F:carboxylic ester hydrolase activity"/>
    <property type="evidence" value="ECO:0007669"/>
    <property type="project" value="UniProtKB-KW"/>
</dbReference>
<feature type="domain" description="Carboxylesterase type B" evidence="7">
    <location>
        <begin position="38"/>
        <end position="543"/>
    </location>
</feature>
<dbReference type="InterPro" id="IPR002018">
    <property type="entry name" value="CarbesteraseB"/>
</dbReference>
<keyword evidence="3 6" id="KW-0378">Hydrolase</keyword>
<sequence>MKALWFVFIFFNILFSQCIAQIKTAEENNEEDPDPGVPVVQTSLGKIRGKMLTTLYGKLFYAYRGIRYAKAPVDDLRFKAPIPVEPWNDTLKATSDSLVCPQPGVLQVVMSEDCLKLNVFTKNVTARLPVMVYIHGGANVLGSGHSLYEAGPQYLLDHDVVMVAFNYRLGALGFLSTQTAEYPGNYGYLDQVLALQWVSDHISHFGGDPESVTIFGMSAGSMAVSLHLASPLSKGLFHKAILMSGSATNHYDIDNIYWTRKLAKELSCPQYHPSDIVECLREISWKTIVNKCAEWEPYSFVNMKWNYEVDGKFLPEHPSKLFAEGKFNKVPMIVGFAGNELDFSVQHQENNTRLLHDLAVSFDMYAPEIFLYKPESSNLTPDQLKSKRIWNFYMGSETKELNVSNLHTFGEIFSDAILGHGIHRLVSLANKDTPVYYYRTDYVGHRSLYPDNYGQSQGVGHADDLQYVMPGLWYGTQMSEDNPDIFMVKRMTQLWTTFATTGKPTADDVKEWSPVGDSNLAILYNGKSAEMGQWPYTERYQLWDEMFPIEKSGVGCHLPIMGIITILVLSIWKLS</sequence>
<dbReference type="Gene3D" id="3.40.50.1820">
    <property type="entry name" value="alpha/beta hydrolase"/>
    <property type="match status" value="1"/>
</dbReference>
<dbReference type="PANTHER" id="PTHR11559">
    <property type="entry name" value="CARBOXYLESTERASE"/>
    <property type="match status" value="1"/>
</dbReference>
<dbReference type="InterPro" id="IPR019826">
    <property type="entry name" value="Carboxylesterase_B_AS"/>
</dbReference>
<keyword evidence="9" id="KW-1185">Reference proteome</keyword>
<keyword evidence="2" id="KW-0719">Serine esterase</keyword>
<evidence type="ECO:0000256" key="5">
    <source>
        <dbReference type="ARBA" id="ARBA00023180"/>
    </source>
</evidence>
<feature type="chain" id="PRO_5044514273" description="Carboxylic ester hydrolase" evidence="6">
    <location>
        <begin position="21"/>
        <end position="575"/>
    </location>
</feature>
<keyword evidence="4" id="KW-1015">Disulfide bond</keyword>
<dbReference type="EnsemblMetazoa" id="MDOA010235-RA">
    <property type="protein sequence ID" value="MDOA010235-PA"/>
    <property type="gene ID" value="MDOA010235"/>
</dbReference>
<protein>
    <recommendedName>
        <fullName evidence="6">Carboxylic ester hydrolase</fullName>
        <ecNumber evidence="6">3.1.1.-</ecNumber>
    </recommendedName>
</protein>
<evidence type="ECO:0000259" key="7">
    <source>
        <dbReference type="Pfam" id="PF00135"/>
    </source>
</evidence>
<accession>A0A1I8N0C0</accession>
<feature type="signal peptide" evidence="6">
    <location>
        <begin position="1"/>
        <end position="20"/>
    </location>
</feature>
<dbReference type="GeneID" id="101890018"/>
<comment type="similarity">
    <text evidence="1 6">Belongs to the type-B carboxylesterase/lipase family.</text>
</comment>
<evidence type="ECO:0000256" key="4">
    <source>
        <dbReference type="ARBA" id="ARBA00023157"/>
    </source>
</evidence>
<dbReference type="AlphaFoldDB" id="A0A1I8N0C0"/>
<organism evidence="8">
    <name type="scientific">Musca domestica</name>
    <name type="common">House fly</name>
    <dbReference type="NCBI Taxonomy" id="7370"/>
    <lineage>
        <taxon>Eukaryota</taxon>
        <taxon>Metazoa</taxon>
        <taxon>Ecdysozoa</taxon>
        <taxon>Arthropoda</taxon>
        <taxon>Hexapoda</taxon>
        <taxon>Insecta</taxon>
        <taxon>Pterygota</taxon>
        <taxon>Neoptera</taxon>
        <taxon>Endopterygota</taxon>
        <taxon>Diptera</taxon>
        <taxon>Brachycera</taxon>
        <taxon>Muscomorpha</taxon>
        <taxon>Muscoidea</taxon>
        <taxon>Muscidae</taxon>
        <taxon>Musca</taxon>
    </lineage>
</organism>
<keyword evidence="6" id="KW-0732">Signal</keyword>
<name>A0A1I8N0C0_MUSDO</name>
<evidence type="ECO:0000313" key="9">
    <source>
        <dbReference type="Proteomes" id="UP001652621"/>
    </source>
</evidence>
<reference evidence="8" key="1">
    <citation type="submission" date="2020-05" db="UniProtKB">
        <authorList>
            <consortium name="EnsemblMetazoa"/>
        </authorList>
    </citation>
    <scope>IDENTIFICATION</scope>
    <source>
        <strain evidence="8">Aabys</strain>
    </source>
</reference>
<dbReference type="STRING" id="7370.A0A1I8N0C0"/>
<dbReference type="Proteomes" id="UP001652621">
    <property type="component" value="Unplaced"/>
</dbReference>
<keyword evidence="5" id="KW-0325">Glycoprotein</keyword>
<evidence type="ECO:0000313" key="8">
    <source>
        <dbReference type="EnsemblMetazoa" id="MDOA010235-PA"/>
    </source>
</evidence>
<dbReference type="eggNOG" id="KOG1516">
    <property type="taxonomic scope" value="Eukaryota"/>
</dbReference>
<proteinExistence type="inferred from homology"/>
<dbReference type="RefSeq" id="XP_005177448.1">
    <property type="nucleotide sequence ID" value="XM_005177391.2"/>
</dbReference>
<evidence type="ECO:0000256" key="1">
    <source>
        <dbReference type="ARBA" id="ARBA00005964"/>
    </source>
</evidence>
<dbReference type="SUPFAM" id="SSF53474">
    <property type="entry name" value="alpha/beta-Hydrolases"/>
    <property type="match status" value="1"/>
</dbReference>
<dbReference type="InterPro" id="IPR029058">
    <property type="entry name" value="AB_hydrolase_fold"/>
</dbReference>
<dbReference type="Pfam" id="PF00135">
    <property type="entry name" value="COesterase"/>
    <property type="match status" value="1"/>
</dbReference>
<evidence type="ECO:0000256" key="2">
    <source>
        <dbReference type="ARBA" id="ARBA00022487"/>
    </source>
</evidence>
<dbReference type="EC" id="3.1.1.-" evidence="6"/>
<evidence type="ECO:0000256" key="6">
    <source>
        <dbReference type="RuleBase" id="RU361235"/>
    </source>
</evidence>
<dbReference type="PROSITE" id="PS00122">
    <property type="entry name" value="CARBOXYLESTERASE_B_1"/>
    <property type="match status" value="1"/>
</dbReference>
<dbReference type="VEuPathDB" id="VectorBase:MDOMA2_016454"/>
<dbReference type="VEuPathDB" id="VectorBase:MDOA010235"/>